<reference evidence="1 2" key="1">
    <citation type="submission" date="2016-03" db="EMBL/GenBank/DDBJ databases">
        <title>Draft Genome Assembly of Pseudomonas putida strain CBF10-2.</title>
        <authorList>
            <person name="Iyer R.S."/>
            <person name="Damania A."/>
        </authorList>
    </citation>
    <scope>NUCLEOTIDE SEQUENCE [LARGE SCALE GENOMIC DNA]</scope>
    <source>
        <strain evidence="1 2">CBF10-2</strain>
    </source>
</reference>
<proteinExistence type="predicted"/>
<dbReference type="Proteomes" id="UP000077752">
    <property type="component" value="Unassembled WGS sequence"/>
</dbReference>
<dbReference type="AlphaFoldDB" id="A0A177SUJ1"/>
<name>A0A177SUJ1_PSEPU</name>
<organism evidence="1 2">
    <name type="scientific">Pseudomonas putida</name>
    <name type="common">Arthrobacter siderocapsulatus</name>
    <dbReference type="NCBI Taxonomy" id="303"/>
    <lineage>
        <taxon>Bacteria</taxon>
        <taxon>Pseudomonadati</taxon>
        <taxon>Pseudomonadota</taxon>
        <taxon>Gammaproteobacteria</taxon>
        <taxon>Pseudomonadales</taxon>
        <taxon>Pseudomonadaceae</taxon>
        <taxon>Pseudomonas</taxon>
    </lineage>
</organism>
<sequence>MDVDGYTMWITGGSLVLVAPQVSELERNHALGSLHHAQLLADGVMASRFDHYRRWYRAYRNAFGRRGWRVTHSCQSVETAGGRTLLSPTQPLLLWLGSQHSELGELLELGIDSLLLNPPGLTQLSRSALQARGGITRLVLELGVLSPGSQLSLCSIALETSAILDQQWLKAPLAGATLRGDLYFQSLLAEPAPEMRDSERDGFARLPAGLTLH</sequence>
<accession>A0A177SUJ1</accession>
<evidence type="ECO:0000313" key="1">
    <source>
        <dbReference type="EMBL" id="OAI94613.1"/>
    </source>
</evidence>
<protein>
    <submittedName>
        <fullName evidence="1">Uncharacterized protein</fullName>
    </submittedName>
</protein>
<comment type="caution">
    <text evidence="1">The sequence shown here is derived from an EMBL/GenBank/DDBJ whole genome shotgun (WGS) entry which is preliminary data.</text>
</comment>
<evidence type="ECO:0000313" key="2">
    <source>
        <dbReference type="Proteomes" id="UP000077752"/>
    </source>
</evidence>
<gene>
    <name evidence="1" type="ORF">AYO28_08350</name>
</gene>
<dbReference type="RefSeq" id="WP_064301571.1">
    <property type="nucleotide sequence ID" value="NZ_LUCV01000005.1"/>
</dbReference>
<dbReference type="EMBL" id="LUCV01000005">
    <property type="protein sequence ID" value="OAI94613.1"/>
    <property type="molecule type" value="Genomic_DNA"/>
</dbReference>